<sequence>MFSAMFESLPYAMVMLVPFLMMLLITGGLMVNLASLPPYVGWIKYFSWFMYSNEALTVVQWEGVKNITCETGPHVPCLTEGRSVMQKFTFNYQHVPMDLVCMTVLFICFHTIGFLGLMSRARRK</sequence>
<comment type="subcellular location">
    <subcellularLocation>
        <location evidence="1">Membrane</location>
        <topology evidence="1">Multi-pass membrane protein</topology>
    </subcellularLocation>
</comment>
<evidence type="ECO:0000256" key="1">
    <source>
        <dbReference type="ARBA" id="ARBA00004141"/>
    </source>
</evidence>
<keyword evidence="2 5" id="KW-0812">Transmembrane</keyword>
<keyword evidence="4 5" id="KW-0472">Membrane</keyword>
<keyword evidence="3 5" id="KW-1133">Transmembrane helix</keyword>
<evidence type="ECO:0000256" key="4">
    <source>
        <dbReference type="ARBA" id="ARBA00023136"/>
    </source>
</evidence>
<dbReference type="GO" id="GO:0140359">
    <property type="term" value="F:ABC-type transporter activity"/>
    <property type="evidence" value="ECO:0007669"/>
    <property type="project" value="InterPro"/>
</dbReference>
<organism evidence="7 8">
    <name type="scientific">Scylla paramamosain</name>
    <name type="common">Mud crab</name>
    <dbReference type="NCBI Taxonomy" id="85552"/>
    <lineage>
        <taxon>Eukaryota</taxon>
        <taxon>Metazoa</taxon>
        <taxon>Ecdysozoa</taxon>
        <taxon>Arthropoda</taxon>
        <taxon>Crustacea</taxon>
        <taxon>Multicrustacea</taxon>
        <taxon>Malacostraca</taxon>
        <taxon>Eumalacostraca</taxon>
        <taxon>Eucarida</taxon>
        <taxon>Decapoda</taxon>
        <taxon>Pleocyemata</taxon>
        <taxon>Brachyura</taxon>
        <taxon>Eubrachyura</taxon>
        <taxon>Portunoidea</taxon>
        <taxon>Portunidae</taxon>
        <taxon>Portuninae</taxon>
        <taxon>Scylla</taxon>
    </lineage>
</organism>
<evidence type="ECO:0000313" key="8">
    <source>
        <dbReference type="Proteomes" id="UP001487740"/>
    </source>
</evidence>
<reference evidence="7 8" key="1">
    <citation type="submission" date="2023-03" db="EMBL/GenBank/DDBJ databases">
        <title>High-quality genome of Scylla paramamosain provides insights in environmental adaptation.</title>
        <authorList>
            <person name="Zhang L."/>
        </authorList>
    </citation>
    <scope>NUCLEOTIDE SEQUENCE [LARGE SCALE GENOMIC DNA]</scope>
    <source>
        <strain evidence="7">LZ_2023a</strain>
        <tissue evidence="7">Muscle</tissue>
    </source>
</reference>
<feature type="transmembrane region" description="Helical" evidence="5">
    <location>
        <begin position="95"/>
        <end position="118"/>
    </location>
</feature>
<name>A0AAW0UMB4_SCYPA</name>
<evidence type="ECO:0000256" key="2">
    <source>
        <dbReference type="ARBA" id="ARBA00022692"/>
    </source>
</evidence>
<dbReference type="AlphaFoldDB" id="A0AAW0UMB4"/>
<feature type="domain" description="ABC-2 type transporter transmembrane" evidence="6">
    <location>
        <begin position="1"/>
        <end position="60"/>
    </location>
</feature>
<evidence type="ECO:0000256" key="3">
    <source>
        <dbReference type="ARBA" id="ARBA00022989"/>
    </source>
</evidence>
<protein>
    <recommendedName>
        <fullName evidence="6">ABC-2 type transporter transmembrane domain-containing protein</fullName>
    </recommendedName>
</protein>
<evidence type="ECO:0000313" key="7">
    <source>
        <dbReference type="EMBL" id="KAK8401170.1"/>
    </source>
</evidence>
<gene>
    <name evidence="7" type="ORF">O3P69_002734</name>
</gene>
<dbReference type="Proteomes" id="UP001487740">
    <property type="component" value="Unassembled WGS sequence"/>
</dbReference>
<dbReference type="InterPro" id="IPR013525">
    <property type="entry name" value="ABC2_TM"/>
</dbReference>
<dbReference type="GO" id="GO:0016020">
    <property type="term" value="C:membrane"/>
    <property type="evidence" value="ECO:0007669"/>
    <property type="project" value="UniProtKB-SubCell"/>
</dbReference>
<feature type="transmembrane region" description="Helical" evidence="5">
    <location>
        <begin position="12"/>
        <end position="34"/>
    </location>
</feature>
<keyword evidence="8" id="KW-1185">Reference proteome</keyword>
<accession>A0AAW0UMB4</accession>
<proteinExistence type="predicted"/>
<evidence type="ECO:0000259" key="6">
    <source>
        <dbReference type="Pfam" id="PF01061"/>
    </source>
</evidence>
<dbReference type="Pfam" id="PF01061">
    <property type="entry name" value="ABC2_membrane"/>
    <property type="match status" value="1"/>
</dbReference>
<dbReference type="EMBL" id="JARAKH010000009">
    <property type="protein sequence ID" value="KAK8401170.1"/>
    <property type="molecule type" value="Genomic_DNA"/>
</dbReference>
<evidence type="ECO:0000256" key="5">
    <source>
        <dbReference type="SAM" id="Phobius"/>
    </source>
</evidence>
<comment type="caution">
    <text evidence="7">The sequence shown here is derived from an EMBL/GenBank/DDBJ whole genome shotgun (WGS) entry which is preliminary data.</text>
</comment>